<evidence type="ECO:0000259" key="5">
    <source>
        <dbReference type="PROSITE" id="PS50893"/>
    </source>
</evidence>
<evidence type="ECO:0000256" key="3">
    <source>
        <dbReference type="ARBA" id="ARBA00022741"/>
    </source>
</evidence>
<comment type="similarity">
    <text evidence="1">Belongs to the ABC transporter superfamily.</text>
</comment>
<dbReference type="Pfam" id="PF00005">
    <property type="entry name" value="ABC_tran"/>
    <property type="match status" value="1"/>
</dbReference>
<evidence type="ECO:0000313" key="6">
    <source>
        <dbReference type="EMBL" id="AKO53649.1"/>
    </source>
</evidence>
<dbReference type="InterPro" id="IPR027417">
    <property type="entry name" value="P-loop_NTPase"/>
</dbReference>
<sequence length="271" mass="29960">MNTAQQNEKTGVRKVTDKGEIRTEGLEVTYNSDVGQTVALSKTSLTIHPGEFVCVLGPSGCGKSTLLNVIAGFVKATEGRALLDGNAIEQPGADRSMVFQQHSLLPWKTVRANIELGPKFTGDIEASSTVNHFLKMVGLQKYENHYPDQLSGGMQQRVGIARALATFPRVLLMDEPFAALDYQTRLMMQENLLSLWEEFGTTVVFVTHDVDEAIFLSDRILLMSASPGRIVKDIANPLPRPRTQMISSEAKFLEIKRDCMEIIRAEALSTF</sequence>
<name>A0A0H4I3U4_9GAMM</name>
<dbReference type="InterPro" id="IPR003593">
    <property type="entry name" value="AAA+_ATPase"/>
</dbReference>
<dbReference type="SMART" id="SM00382">
    <property type="entry name" value="AAA"/>
    <property type="match status" value="1"/>
</dbReference>
<dbReference type="Proteomes" id="UP000036406">
    <property type="component" value="Chromosome"/>
</dbReference>
<keyword evidence="3" id="KW-0547">Nucleotide-binding</keyword>
<reference evidence="6 7" key="1">
    <citation type="submission" date="2015-05" db="EMBL/GenBank/DDBJ databases">
        <title>Complete genome of Marinobacter psychrophilus strain 20041T isolated from sea-ice of the Canadian Basin.</title>
        <authorList>
            <person name="Song L."/>
            <person name="Ren L."/>
            <person name="Yu Y."/>
            <person name="Wang X."/>
        </authorList>
    </citation>
    <scope>NUCLEOTIDE SEQUENCE [LARGE SCALE GENOMIC DNA]</scope>
    <source>
        <strain evidence="6 7">20041</strain>
    </source>
</reference>
<dbReference type="InterPro" id="IPR017871">
    <property type="entry name" value="ABC_transporter-like_CS"/>
</dbReference>
<proteinExistence type="inferred from homology"/>
<protein>
    <submittedName>
        <fullName evidence="6">Sulfonate ABC transporter ATP-binding protein</fullName>
    </submittedName>
</protein>
<dbReference type="PANTHER" id="PTHR42788">
    <property type="entry name" value="TAURINE IMPORT ATP-BINDING PROTEIN-RELATED"/>
    <property type="match status" value="1"/>
</dbReference>
<dbReference type="InterPro" id="IPR003439">
    <property type="entry name" value="ABC_transporter-like_ATP-bd"/>
</dbReference>
<evidence type="ECO:0000313" key="7">
    <source>
        <dbReference type="Proteomes" id="UP000036406"/>
    </source>
</evidence>
<keyword evidence="7" id="KW-1185">Reference proteome</keyword>
<dbReference type="GO" id="GO:0016887">
    <property type="term" value="F:ATP hydrolysis activity"/>
    <property type="evidence" value="ECO:0007669"/>
    <property type="project" value="InterPro"/>
</dbReference>
<dbReference type="CDD" id="cd03293">
    <property type="entry name" value="ABC_NrtD_SsuB_transporters"/>
    <property type="match status" value="1"/>
</dbReference>
<accession>A0A0H4I3U4</accession>
<dbReference type="RefSeq" id="WP_048387618.1">
    <property type="nucleotide sequence ID" value="NZ_CP011494.1"/>
</dbReference>
<dbReference type="PATRIC" id="fig|330734.3.peg.3254"/>
<dbReference type="SUPFAM" id="SSF52540">
    <property type="entry name" value="P-loop containing nucleoside triphosphate hydrolases"/>
    <property type="match status" value="1"/>
</dbReference>
<dbReference type="KEGG" id="mpq:ABA45_15465"/>
<dbReference type="PROSITE" id="PS00211">
    <property type="entry name" value="ABC_TRANSPORTER_1"/>
    <property type="match status" value="1"/>
</dbReference>
<evidence type="ECO:0000256" key="1">
    <source>
        <dbReference type="ARBA" id="ARBA00005417"/>
    </source>
</evidence>
<feature type="domain" description="ABC transporter" evidence="5">
    <location>
        <begin position="21"/>
        <end position="250"/>
    </location>
</feature>
<keyword evidence="4 6" id="KW-0067">ATP-binding</keyword>
<dbReference type="PROSITE" id="PS50893">
    <property type="entry name" value="ABC_TRANSPORTER_2"/>
    <property type="match status" value="1"/>
</dbReference>
<keyword evidence="2" id="KW-0813">Transport</keyword>
<dbReference type="PANTHER" id="PTHR42788:SF13">
    <property type="entry name" value="ALIPHATIC SULFONATES IMPORT ATP-BINDING PROTEIN SSUB"/>
    <property type="match status" value="1"/>
</dbReference>
<dbReference type="STRING" id="330734.ABA45_15465"/>
<dbReference type="EMBL" id="CP011494">
    <property type="protein sequence ID" value="AKO53649.1"/>
    <property type="molecule type" value="Genomic_DNA"/>
</dbReference>
<gene>
    <name evidence="6" type="ORF">ABA45_15465</name>
</gene>
<dbReference type="Gene3D" id="3.40.50.300">
    <property type="entry name" value="P-loop containing nucleotide triphosphate hydrolases"/>
    <property type="match status" value="1"/>
</dbReference>
<dbReference type="AlphaFoldDB" id="A0A0H4I3U4"/>
<dbReference type="InterPro" id="IPR050166">
    <property type="entry name" value="ABC_transporter_ATP-bind"/>
</dbReference>
<dbReference type="GO" id="GO:0005524">
    <property type="term" value="F:ATP binding"/>
    <property type="evidence" value="ECO:0007669"/>
    <property type="project" value="UniProtKB-KW"/>
</dbReference>
<organism evidence="6 7">
    <name type="scientific">Marinobacter psychrophilus</name>
    <dbReference type="NCBI Taxonomy" id="330734"/>
    <lineage>
        <taxon>Bacteria</taxon>
        <taxon>Pseudomonadati</taxon>
        <taxon>Pseudomonadota</taxon>
        <taxon>Gammaproteobacteria</taxon>
        <taxon>Pseudomonadales</taxon>
        <taxon>Marinobacteraceae</taxon>
        <taxon>Marinobacter</taxon>
    </lineage>
</organism>
<evidence type="ECO:0000256" key="4">
    <source>
        <dbReference type="ARBA" id="ARBA00022840"/>
    </source>
</evidence>
<evidence type="ECO:0000256" key="2">
    <source>
        <dbReference type="ARBA" id="ARBA00022448"/>
    </source>
</evidence>